<dbReference type="GO" id="GO:0000049">
    <property type="term" value="F:tRNA binding"/>
    <property type="evidence" value="ECO:0007669"/>
    <property type="project" value="UniProtKB-KW"/>
</dbReference>
<gene>
    <name evidence="2" type="primary">tmcAL</name>
    <name evidence="3" type="ORF">B9N49_03920</name>
</gene>
<reference evidence="4" key="1">
    <citation type="submission" date="2017-04" db="EMBL/GenBank/DDBJ databases">
        <title>Finegoldia magna isolated from orthopedic joint implant-associated infections.</title>
        <authorList>
            <person name="Bjorklund S."/>
            <person name="Bruggemann H."/>
            <person name="Jensen A."/>
            <person name="Hellmark B."/>
            <person name="Soderquist B."/>
        </authorList>
    </citation>
    <scope>NUCLEOTIDE SEQUENCE [LARGE SCALE GENOMIC DNA]</scope>
    <source>
        <strain evidence="4">CCUG 54800</strain>
    </source>
</reference>
<evidence type="ECO:0000256" key="1">
    <source>
        <dbReference type="ARBA" id="ARBA00022694"/>
    </source>
</evidence>
<dbReference type="PANTHER" id="PTHR37825">
    <property type="entry name" value="TRNA(MET) CYTIDINE ACETATE LIGASE"/>
    <property type="match status" value="1"/>
</dbReference>
<dbReference type="InterPro" id="IPR008513">
    <property type="entry name" value="tRNA(Met)_cyd_acetate_ligase"/>
</dbReference>
<organism evidence="3 4">
    <name type="scientific">Finegoldia magna</name>
    <name type="common">Peptostreptococcus magnus</name>
    <dbReference type="NCBI Taxonomy" id="1260"/>
    <lineage>
        <taxon>Bacteria</taxon>
        <taxon>Bacillati</taxon>
        <taxon>Bacillota</taxon>
        <taxon>Tissierellia</taxon>
        <taxon>Tissierellales</taxon>
        <taxon>Peptoniphilaceae</taxon>
        <taxon>Finegoldia</taxon>
    </lineage>
</organism>
<evidence type="ECO:0000256" key="2">
    <source>
        <dbReference type="HAMAP-Rule" id="MF_01539"/>
    </source>
</evidence>
<dbReference type="PANTHER" id="PTHR37825:SF1">
    <property type="entry name" value="TRNA(MET) CYTIDINE ACETATE LIGASE"/>
    <property type="match status" value="1"/>
</dbReference>
<accession>A0A233V518</accession>
<feature type="binding site" evidence="2">
    <location>
        <position position="182"/>
    </location>
    <ligand>
        <name>ATP</name>
        <dbReference type="ChEBI" id="CHEBI:30616"/>
    </ligand>
</feature>
<dbReference type="AlphaFoldDB" id="A0A233V518"/>
<comment type="function">
    <text evidence="2">Catalyzes the formation of N(4)-acetylcytidine (ac(4)C) at the wobble position of elongator tRNA(Met), using acetate and ATP as substrates. First activates an acetate ion to form acetyladenylate (Ac-AMP) and then transfers the acetyl group to tRNA to form ac(4)C34.</text>
</comment>
<name>A0A233V518_FINMA</name>
<proteinExistence type="inferred from homology"/>
<dbReference type="Proteomes" id="UP000215413">
    <property type="component" value="Unassembled WGS sequence"/>
</dbReference>
<dbReference type="GO" id="GO:0005524">
    <property type="term" value="F:ATP binding"/>
    <property type="evidence" value="ECO:0007669"/>
    <property type="project" value="UniProtKB-KW"/>
</dbReference>
<comment type="caution">
    <text evidence="2">Lacks conserved residue(s) required for the propagation of feature annotation.</text>
</comment>
<keyword evidence="2" id="KW-0820">tRNA-binding</keyword>
<feature type="binding site" evidence="2">
    <location>
        <position position="157"/>
    </location>
    <ligand>
        <name>ATP</name>
        <dbReference type="ChEBI" id="CHEBI:30616"/>
    </ligand>
</feature>
<protein>
    <recommendedName>
        <fullName evidence="2">tRNA(Met) cytidine acetate ligase</fullName>
        <ecNumber evidence="2">6.3.4.-</ecNumber>
    </recommendedName>
</protein>
<dbReference type="SUPFAM" id="SSF52374">
    <property type="entry name" value="Nucleotidylyl transferase"/>
    <property type="match status" value="1"/>
</dbReference>
<dbReference type="InterPro" id="IPR014729">
    <property type="entry name" value="Rossmann-like_a/b/a_fold"/>
</dbReference>
<keyword evidence="2" id="KW-0067">ATP-binding</keyword>
<feature type="binding site" evidence="2">
    <location>
        <begin position="6"/>
        <end position="19"/>
    </location>
    <ligand>
        <name>ATP</name>
        <dbReference type="ChEBI" id="CHEBI:30616"/>
    </ligand>
</feature>
<keyword evidence="1 2" id="KW-0819">tRNA processing</keyword>
<dbReference type="GO" id="GO:0005737">
    <property type="term" value="C:cytoplasm"/>
    <property type="evidence" value="ECO:0007669"/>
    <property type="project" value="UniProtKB-SubCell"/>
</dbReference>
<dbReference type="GO" id="GO:0006400">
    <property type="term" value="P:tRNA modification"/>
    <property type="evidence" value="ECO:0007669"/>
    <property type="project" value="UniProtKB-UniRule"/>
</dbReference>
<keyword evidence="2" id="KW-0963">Cytoplasm</keyword>
<evidence type="ECO:0000313" key="4">
    <source>
        <dbReference type="Proteomes" id="UP000215413"/>
    </source>
</evidence>
<keyword evidence="2" id="KW-0436">Ligase</keyword>
<comment type="catalytic activity">
    <reaction evidence="2">
        <text>cytidine(34) in elongator tRNA(Met) + acetate + ATP = N(4)-acetylcytidine(34) in elongator tRNA(Met) + AMP + diphosphate</text>
        <dbReference type="Rhea" id="RHEA:58144"/>
        <dbReference type="Rhea" id="RHEA-COMP:10693"/>
        <dbReference type="Rhea" id="RHEA-COMP:10694"/>
        <dbReference type="ChEBI" id="CHEBI:30089"/>
        <dbReference type="ChEBI" id="CHEBI:30616"/>
        <dbReference type="ChEBI" id="CHEBI:33019"/>
        <dbReference type="ChEBI" id="CHEBI:74900"/>
        <dbReference type="ChEBI" id="CHEBI:82748"/>
        <dbReference type="ChEBI" id="CHEBI:456215"/>
    </reaction>
</comment>
<comment type="caution">
    <text evidence="3">The sequence shown here is derived from an EMBL/GenBank/DDBJ whole genome shotgun (WGS) entry which is preliminary data.</text>
</comment>
<comment type="similarity">
    <text evidence="2">Belongs to the TmcAL family.</text>
</comment>
<feature type="binding site" evidence="2">
    <location>
        <position position="100"/>
    </location>
    <ligand>
        <name>ATP</name>
        <dbReference type="ChEBI" id="CHEBI:30616"/>
    </ligand>
</feature>
<dbReference type="HAMAP" id="MF_01539">
    <property type="entry name" value="TmcAL"/>
    <property type="match status" value="1"/>
</dbReference>
<evidence type="ECO:0000313" key="3">
    <source>
        <dbReference type="EMBL" id="OXZ27483.1"/>
    </source>
</evidence>
<keyword evidence="2" id="KW-0547">Nucleotide-binding</keyword>
<comment type="subcellular location">
    <subcellularLocation>
        <location evidence="2">Cytoplasm</location>
    </subcellularLocation>
</comment>
<dbReference type="EC" id="6.3.4.-" evidence="2"/>
<dbReference type="GO" id="GO:0016879">
    <property type="term" value="F:ligase activity, forming carbon-nitrogen bonds"/>
    <property type="evidence" value="ECO:0007669"/>
    <property type="project" value="UniProtKB-UniRule"/>
</dbReference>
<dbReference type="Gene3D" id="3.40.50.620">
    <property type="entry name" value="HUPs"/>
    <property type="match status" value="1"/>
</dbReference>
<dbReference type="RefSeq" id="WP_094205607.1">
    <property type="nucleotide sequence ID" value="NZ_JAWGQT010000005.1"/>
</dbReference>
<keyword evidence="2" id="KW-0694">RNA-binding</keyword>
<dbReference type="EMBL" id="NDYC01000019">
    <property type="protein sequence ID" value="OXZ27483.1"/>
    <property type="molecule type" value="Genomic_DNA"/>
</dbReference>
<sequence length="381" mass="44441">MNIAIVCEYNPFHFGHLHQIDQIKKIFPESNIIAIMSGNVVQRGEFSILDKLHKTKIALEHGIDCVIEIPSVFSLQSAQNFSYYAIKIIDTIGCDYVSFGIETEIKDLISYKDFLLENEGNINQFILENKNISYNKNIMIFSKQNYSEYSDEIFKSNNILALEYMKSLDKLHSKCKILPIRRVNSEYNSNSLECISYSASSIRSNLKLLEEFKDKIPSLTYEYLKQNSIRSNKKLLDILSYKLFVEKSELDNITGYEKGLDNLLSNALNENYDDFFENIKNKKYTKNRLQRLILNYILGVDKKFVDDIVNADIEAVRLLGFKKNFDLSAIKKICKIYSLNRDFSSLSDNYKKLFEYDIKVSRLIYSTKKVNDFYDFPVIKK</sequence>
<dbReference type="Pfam" id="PF05636">
    <property type="entry name" value="HIGH_NTase1"/>
    <property type="match status" value="1"/>
</dbReference>